<comment type="catalytic activity">
    <reaction evidence="1 9 11">
        <text>Hydrolyzes single-stranded DNA or mismatched double-stranded DNA and polynucleotides, releasing free uracil.</text>
        <dbReference type="EC" id="3.2.2.27"/>
    </reaction>
</comment>
<dbReference type="GO" id="GO:0005737">
    <property type="term" value="C:cytoplasm"/>
    <property type="evidence" value="ECO:0007669"/>
    <property type="project" value="UniProtKB-SubCell"/>
</dbReference>
<dbReference type="EC" id="3.2.2.27" evidence="4 9"/>
<dbReference type="PROSITE" id="PS00130">
    <property type="entry name" value="U_DNA_GLYCOSYLASE"/>
    <property type="match status" value="1"/>
</dbReference>
<sequence length="275" mass="29769">MAGFFPFDGLSMRARASVADLAADKPLDKAARLWSKARMADVKLHPDWLARIGGEFEQPYMVALKQFLAGERAKGKTIYPRPSRWFAALDATPPQNVRVVILGQDPYHGPGQAHGLCFSVQPGVRVPPSLVNIYKEMKADLGIPPARHGYLGHWAEQGVLLLNNCLTVEAGLAASHQGKGWERFTDAVVAAVAADPAPKVFILWGSHAQRKASNLAGLGPGGAHLILRAPHPSPLSAYNGFFGSKPFSQTNAFLESRGRGPIDWRLPEPTDIDAE</sequence>
<dbReference type="SUPFAM" id="SSF52141">
    <property type="entry name" value="Uracil-DNA glycosylase-like"/>
    <property type="match status" value="1"/>
</dbReference>
<dbReference type="InterPro" id="IPR018085">
    <property type="entry name" value="Ura-DNA_Glyclase_AS"/>
</dbReference>
<dbReference type="NCBIfam" id="NF003591">
    <property type="entry name" value="PRK05254.1-4"/>
    <property type="match status" value="1"/>
</dbReference>
<dbReference type="EMBL" id="FUYP01000005">
    <property type="protein sequence ID" value="SKB40135.1"/>
    <property type="molecule type" value="Genomic_DNA"/>
</dbReference>
<dbReference type="NCBIfam" id="TIGR00628">
    <property type="entry name" value="ung"/>
    <property type="match status" value="1"/>
</dbReference>
<dbReference type="FunFam" id="3.40.470.10:FF:000001">
    <property type="entry name" value="Uracil-DNA glycosylase"/>
    <property type="match status" value="1"/>
</dbReference>
<evidence type="ECO:0000313" key="14">
    <source>
        <dbReference type="Proteomes" id="UP000190044"/>
    </source>
</evidence>
<evidence type="ECO:0000256" key="4">
    <source>
        <dbReference type="ARBA" id="ARBA00012030"/>
    </source>
</evidence>
<evidence type="ECO:0000256" key="10">
    <source>
        <dbReference type="PROSITE-ProRule" id="PRU10072"/>
    </source>
</evidence>
<dbReference type="PANTHER" id="PTHR11264">
    <property type="entry name" value="URACIL-DNA GLYCOSYLASE"/>
    <property type="match status" value="1"/>
</dbReference>
<dbReference type="Gene3D" id="3.40.470.10">
    <property type="entry name" value="Uracil-DNA glycosylase-like domain"/>
    <property type="match status" value="1"/>
</dbReference>
<keyword evidence="7 9" id="KW-0378">Hydrolase</keyword>
<evidence type="ECO:0000256" key="2">
    <source>
        <dbReference type="ARBA" id="ARBA00002631"/>
    </source>
</evidence>
<dbReference type="InterPro" id="IPR002043">
    <property type="entry name" value="UDG_fam1"/>
</dbReference>
<gene>
    <name evidence="9" type="primary">ung</name>
    <name evidence="13" type="ORF">SAMN06295937_10055</name>
</gene>
<evidence type="ECO:0000259" key="12">
    <source>
        <dbReference type="SMART" id="SM00986"/>
    </source>
</evidence>
<dbReference type="GO" id="GO:0004844">
    <property type="term" value="F:uracil DNA N-glycosylase activity"/>
    <property type="evidence" value="ECO:0007669"/>
    <property type="project" value="UniProtKB-UniRule"/>
</dbReference>
<comment type="subcellular location">
    <subcellularLocation>
        <location evidence="9">Cytoplasm</location>
    </subcellularLocation>
</comment>
<dbReference type="HAMAP" id="MF_00148">
    <property type="entry name" value="UDG"/>
    <property type="match status" value="1"/>
</dbReference>
<organism evidence="13 14">
    <name type="scientific">Sphingopyxis flava</name>
    <dbReference type="NCBI Taxonomy" id="1507287"/>
    <lineage>
        <taxon>Bacteria</taxon>
        <taxon>Pseudomonadati</taxon>
        <taxon>Pseudomonadota</taxon>
        <taxon>Alphaproteobacteria</taxon>
        <taxon>Sphingomonadales</taxon>
        <taxon>Sphingomonadaceae</taxon>
        <taxon>Sphingopyxis</taxon>
    </lineage>
</organism>
<dbReference type="NCBIfam" id="NF003588">
    <property type="entry name" value="PRK05254.1-1"/>
    <property type="match status" value="1"/>
</dbReference>
<evidence type="ECO:0000256" key="5">
    <source>
        <dbReference type="ARBA" id="ARBA00018429"/>
    </source>
</evidence>
<name>A0A1T5AYS2_9SPHN</name>
<dbReference type="SMART" id="SM00986">
    <property type="entry name" value="UDG"/>
    <property type="match status" value="1"/>
</dbReference>
<dbReference type="NCBIfam" id="NF003592">
    <property type="entry name" value="PRK05254.1-5"/>
    <property type="match status" value="1"/>
</dbReference>
<comment type="similarity">
    <text evidence="3 9 11">Belongs to the uracil-DNA glycosylase (UDG) superfamily. UNG family.</text>
</comment>
<dbReference type="Pfam" id="PF03167">
    <property type="entry name" value="UDG"/>
    <property type="match status" value="1"/>
</dbReference>
<keyword evidence="8 9" id="KW-0234">DNA repair</keyword>
<evidence type="ECO:0000313" key="13">
    <source>
        <dbReference type="EMBL" id="SKB40135.1"/>
    </source>
</evidence>
<evidence type="ECO:0000256" key="9">
    <source>
        <dbReference type="HAMAP-Rule" id="MF_00148"/>
    </source>
</evidence>
<reference evidence="14" key="1">
    <citation type="submission" date="2017-02" db="EMBL/GenBank/DDBJ databases">
        <authorList>
            <person name="Varghese N."/>
            <person name="Submissions S."/>
        </authorList>
    </citation>
    <scope>NUCLEOTIDE SEQUENCE [LARGE SCALE GENOMIC DNA]</scope>
    <source>
        <strain evidence="14">R11H</strain>
    </source>
</reference>
<evidence type="ECO:0000256" key="1">
    <source>
        <dbReference type="ARBA" id="ARBA00001400"/>
    </source>
</evidence>
<dbReference type="SMART" id="SM00987">
    <property type="entry name" value="UreE_C"/>
    <property type="match status" value="1"/>
</dbReference>
<proteinExistence type="inferred from homology"/>
<dbReference type="InterPro" id="IPR036895">
    <property type="entry name" value="Uracil-DNA_glycosylase-like_sf"/>
</dbReference>
<evidence type="ECO:0000256" key="6">
    <source>
        <dbReference type="ARBA" id="ARBA00022763"/>
    </source>
</evidence>
<dbReference type="CDD" id="cd10027">
    <property type="entry name" value="UDG-F1-like"/>
    <property type="match status" value="1"/>
</dbReference>
<dbReference type="AlphaFoldDB" id="A0A1T5AYS2"/>
<dbReference type="NCBIfam" id="NF003589">
    <property type="entry name" value="PRK05254.1-2"/>
    <property type="match status" value="1"/>
</dbReference>
<dbReference type="InterPro" id="IPR005122">
    <property type="entry name" value="Uracil-DNA_glycosylase-like"/>
</dbReference>
<accession>A0A1T5AYS2</accession>
<dbReference type="GO" id="GO:0097510">
    <property type="term" value="P:base-excision repair, AP site formation via deaminated base removal"/>
    <property type="evidence" value="ECO:0007669"/>
    <property type="project" value="TreeGrafter"/>
</dbReference>
<dbReference type="Proteomes" id="UP000190044">
    <property type="component" value="Unassembled WGS sequence"/>
</dbReference>
<feature type="domain" description="Uracil-DNA glycosylase-like" evidence="12">
    <location>
        <begin position="90"/>
        <end position="254"/>
    </location>
</feature>
<evidence type="ECO:0000256" key="3">
    <source>
        <dbReference type="ARBA" id="ARBA00008184"/>
    </source>
</evidence>
<keyword evidence="6 9" id="KW-0227">DNA damage</keyword>
<evidence type="ECO:0000256" key="8">
    <source>
        <dbReference type="ARBA" id="ARBA00023204"/>
    </source>
</evidence>
<dbReference type="PANTHER" id="PTHR11264:SF0">
    <property type="entry name" value="URACIL-DNA GLYCOSYLASE"/>
    <property type="match status" value="1"/>
</dbReference>
<protein>
    <recommendedName>
        <fullName evidence="5 9">Uracil-DNA glycosylase</fullName>
        <shortName evidence="9">UDG</shortName>
        <ecNumber evidence="4 9">3.2.2.27</ecNumber>
    </recommendedName>
</protein>
<keyword evidence="9" id="KW-0963">Cytoplasm</keyword>
<evidence type="ECO:0000256" key="7">
    <source>
        <dbReference type="ARBA" id="ARBA00022801"/>
    </source>
</evidence>
<keyword evidence="14" id="KW-1185">Reference proteome</keyword>
<evidence type="ECO:0000256" key="11">
    <source>
        <dbReference type="RuleBase" id="RU003780"/>
    </source>
</evidence>
<feature type="active site" description="Proton acceptor" evidence="9 10">
    <location>
        <position position="105"/>
    </location>
</feature>
<comment type="function">
    <text evidence="2 9 11">Excises uracil residues from the DNA which can arise as a result of misincorporation of dUMP residues by DNA polymerase or due to deamination of cytosine.</text>
</comment>